<organism evidence="1">
    <name type="scientific">Cladocopium goreaui</name>
    <dbReference type="NCBI Taxonomy" id="2562237"/>
    <lineage>
        <taxon>Eukaryota</taxon>
        <taxon>Sar</taxon>
        <taxon>Alveolata</taxon>
        <taxon>Dinophyceae</taxon>
        <taxon>Suessiales</taxon>
        <taxon>Symbiodiniaceae</taxon>
        <taxon>Cladocopium</taxon>
    </lineage>
</organism>
<dbReference type="PANTHER" id="PTHR47105:SF1">
    <property type="entry name" value="OS06G0665100 PROTEIN"/>
    <property type="match status" value="1"/>
</dbReference>
<dbReference type="EMBL" id="CAMXCT020001145">
    <property type="protein sequence ID" value="CAL1140589.1"/>
    <property type="molecule type" value="Genomic_DNA"/>
</dbReference>
<dbReference type="Pfam" id="PF00702">
    <property type="entry name" value="Hydrolase"/>
    <property type="match status" value="1"/>
</dbReference>
<reference evidence="1" key="1">
    <citation type="submission" date="2022-10" db="EMBL/GenBank/DDBJ databases">
        <authorList>
            <person name="Chen Y."/>
            <person name="Dougan E. K."/>
            <person name="Chan C."/>
            <person name="Rhodes N."/>
            <person name="Thang M."/>
        </authorList>
    </citation>
    <scope>NUCLEOTIDE SEQUENCE</scope>
</reference>
<comment type="caution">
    <text evidence="1">The sequence shown here is derived from an EMBL/GenBank/DDBJ whole genome shotgun (WGS) entry which is preliminary data.</text>
</comment>
<gene>
    <name evidence="1" type="ORF">C1SCF055_LOCUS14505</name>
</gene>
<dbReference type="SFLD" id="SFLDS00003">
    <property type="entry name" value="Haloacid_Dehalogenase"/>
    <property type="match status" value="1"/>
</dbReference>
<name>A0A9P1FRU9_9DINO</name>
<evidence type="ECO:0000313" key="3">
    <source>
        <dbReference type="Proteomes" id="UP001152797"/>
    </source>
</evidence>
<dbReference type="PANTHER" id="PTHR47105">
    <property type="entry name" value="OS02G0173600 PROTEIN"/>
    <property type="match status" value="1"/>
</dbReference>
<dbReference type="EMBL" id="CAMXCT030001145">
    <property type="protein sequence ID" value="CAL4774526.1"/>
    <property type="molecule type" value="Genomic_DNA"/>
</dbReference>
<dbReference type="SFLD" id="SFLDG01129">
    <property type="entry name" value="C1.5:_HAD__Beta-PGM__Phosphata"/>
    <property type="match status" value="1"/>
</dbReference>
<dbReference type="InterPro" id="IPR023214">
    <property type="entry name" value="HAD_sf"/>
</dbReference>
<dbReference type="EMBL" id="CAMXCT010001145">
    <property type="protein sequence ID" value="CAI3987214.1"/>
    <property type="molecule type" value="Genomic_DNA"/>
</dbReference>
<dbReference type="InterPro" id="IPR006439">
    <property type="entry name" value="HAD-SF_hydro_IA"/>
</dbReference>
<dbReference type="InterPro" id="IPR044924">
    <property type="entry name" value="HAD-SF_hydro_IA_REG-2-like_cap"/>
</dbReference>
<dbReference type="SUPFAM" id="SSF56784">
    <property type="entry name" value="HAD-like"/>
    <property type="match status" value="1"/>
</dbReference>
<dbReference type="Gene3D" id="1.10.150.720">
    <property type="entry name" value="Haloacid dehalogenase-like hydrolase"/>
    <property type="match status" value="1"/>
</dbReference>
<evidence type="ECO:0000313" key="1">
    <source>
        <dbReference type="EMBL" id="CAI3987214.1"/>
    </source>
</evidence>
<dbReference type="AlphaFoldDB" id="A0A9P1FRU9"/>
<dbReference type="Gene3D" id="3.40.50.1000">
    <property type="entry name" value="HAD superfamily/HAD-like"/>
    <property type="match status" value="1"/>
</dbReference>
<dbReference type="OrthoDB" id="438906at2759"/>
<dbReference type="GO" id="GO:0016787">
    <property type="term" value="F:hydrolase activity"/>
    <property type="evidence" value="ECO:0007669"/>
    <property type="project" value="UniProtKB-KW"/>
</dbReference>
<dbReference type="InterPro" id="IPR036412">
    <property type="entry name" value="HAD-like_sf"/>
</dbReference>
<dbReference type="Proteomes" id="UP001152797">
    <property type="component" value="Unassembled WGS sequence"/>
</dbReference>
<dbReference type="NCBIfam" id="TIGR01549">
    <property type="entry name" value="HAD-SF-IA-v1"/>
    <property type="match status" value="1"/>
</dbReference>
<keyword evidence="3" id="KW-1185">Reference proteome</keyword>
<evidence type="ECO:0000313" key="2">
    <source>
        <dbReference type="EMBL" id="CAL4774526.1"/>
    </source>
</evidence>
<proteinExistence type="predicted"/>
<keyword evidence="2" id="KW-0378">Hydrolase</keyword>
<sequence>MTARALWPAVKALSLDVTGTLLVHRWPIHESYAACAAWGKLEDPPSAEELRPAFKEAFRETSQLYPCFGHEEGMSSRAWWAAVVKNTLRHCGRDYSNADFERFFQRVYQHYGTLEAYEELKDAKGFLDWAKQQGLAIGVTTNSCSRTIDNTLPMLGFHDHFRWFVCSGQVGTEKPDPWIFVETHRQASFWVEGIKREEVLHIGDSLAADFCGARAAGLQAVLLDRSDNAKVMQYQDWHQGPDYPGKSEEDVKAWTLKNLGEVKDLLQRSIIQQLQ</sequence>
<protein>
    <submittedName>
        <fullName evidence="2">Haloacid dehalogenase-like hydrolase domain-containing protein 3</fullName>
    </submittedName>
</protein>
<accession>A0A9P1FRU9</accession>
<reference evidence="2 3" key="2">
    <citation type="submission" date="2024-05" db="EMBL/GenBank/DDBJ databases">
        <authorList>
            <person name="Chen Y."/>
            <person name="Shah S."/>
            <person name="Dougan E. K."/>
            <person name="Thang M."/>
            <person name="Chan C."/>
        </authorList>
    </citation>
    <scope>NUCLEOTIDE SEQUENCE [LARGE SCALE GENOMIC DNA]</scope>
</reference>